<gene>
    <name evidence="1" type="ORF">PanWU01x14_334060</name>
</gene>
<accession>A0A2P5AGQ2</accession>
<dbReference type="Proteomes" id="UP000237105">
    <property type="component" value="Unassembled WGS sequence"/>
</dbReference>
<proteinExistence type="predicted"/>
<organism evidence="1 2">
    <name type="scientific">Parasponia andersonii</name>
    <name type="common">Sponia andersonii</name>
    <dbReference type="NCBI Taxonomy" id="3476"/>
    <lineage>
        <taxon>Eukaryota</taxon>
        <taxon>Viridiplantae</taxon>
        <taxon>Streptophyta</taxon>
        <taxon>Embryophyta</taxon>
        <taxon>Tracheophyta</taxon>
        <taxon>Spermatophyta</taxon>
        <taxon>Magnoliopsida</taxon>
        <taxon>eudicotyledons</taxon>
        <taxon>Gunneridae</taxon>
        <taxon>Pentapetalae</taxon>
        <taxon>rosids</taxon>
        <taxon>fabids</taxon>
        <taxon>Rosales</taxon>
        <taxon>Cannabaceae</taxon>
        <taxon>Parasponia</taxon>
    </lineage>
</organism>
<evidence type="ECO:0000313" key="2">
    <source>
        <dbReference type="Proteomes" id="UP000237105"/>
    </source>
</evidence>
<protein>
    <submittedName>
        <fullName evidence="1">Uncharacterized protein</fullName>
    </submittedName>
</protein>
<sequence length="59" mass="5933">GPKGLVQQCQAPELSVEAGKALATTIGCAKANKALVVLALRLIGTAGIRNSPQSKCCAL</sequence>
<reference evidence="2" key="1">
    <citation type="submission" date="2016-06" db="EMBL/GenBank/DDBJ databases">
        <title>Parallel loss of symbiosis genes in relatives of nitrogen-fixing non-legume Parasponia.</title>
        <authorList>
            <person name="Van Velzen R."/>
            <person name="Holmer R."/>
            <person name="Bu F."/>
            <person name="Rutten L."/>
            <person name="Van Zeijl A."/>
            <person name="Liu W."/>
            <person name="Santuari L."/>
            <person name="Cao Q."/>
            <person name="Sharma T."/>
            <person name="Shen D."/>
            <person name="Roswanjaya Y."/>
            <person name="Wardhani T."/>
            <person name="Kalhor M.S."/>
            <person name="Jansen J."/>
            <person name="Van den Hoogen J."/>
            <person name="Gungor B."/>
            <person name="Hartog M."/>
            <person name="Hontelez J."/>
            <person name="Verver J."/>
            <person name="Yang W.-C."/>
            <person name="Schijlen E."/>
            <person name="Repin R."/>
            <person name="Schilthuizen M."/>
            <person name="Schranz E."/>
            <person name="Heidstra R."/>
            <person name="Miyata K."/>
            <person name="Fedorova E."/>
            <person name="Kohlen W."/>
            <person name="Bisseling T."/>
            <person name="Smit S."/>
            <person name="Geurts R."/>
        </authorList>
    </citation>
    <scope>NUCLEOTIDE SEQUENCE [LARGE SCALE GENOMIC DNA]</scope>
    <source>
        <strain evidence="2">cv. WU1-14</strain>
    </source>
</reference>
<keyword evidence="2" id="KW-1185">Reference proteome</keyword>
<comment type="caution">
    <text evidence="1">The sequence shown here is derived from an EMBL/GenBank/DDBJ whole genome shotgun (WGS) entry which is preliminary data.</text>
</comment>
<feature type="non-terminal residue" evidence="1">
    <location>
        <position position="1"/>
    </location>
</feature>
<dbReference type="EMBL" id="JXTB01000599">
    <property type="protein sequence ID" value="PON35718.1"/>
    <property type="molecule type" value="Genomic_DNA"/>
</dbReference>
<name>A0A2P5AGQ2_PARAD</name>
<evidence type="ECO:0000313" key="1">
    <source>
        <dbReference type="EMBL" id="PON35718.1"/>
    </source>
</evidence>
<dbReference type="AlphaFoldDB" id="A0A2P5AGQ2"/>